<organism evidence="3 4">
    <name type="scientific">Stenotrophomonas daejeonensis</name>
    <dbReference type="NCBI Taxonomy" id="659018"/>
    <lineage>
        <taxon>Bacteria</taxon>
        <taxon>Pseudomonadati</taxon>
        <taxon>Pseudomonadota</taxon>
        <taxon>Gammaproteobacteria</taxon>
        <taxon>Lysobacterales</taxon>
        <taxon>Lysobacteraceae</taxon>
        <taxon>Stenotrophomonas</taxon>
    </lineage>
</organism>
<dbReference type="PROSITE" id="PS51257">
    <property type="entry name" value="PROKAR_LIPOPROTEIN"/>
    <property type="match status" value="1"/>
</dbReference>
<feature type="signal peptide" evidence="2">
    <location>
        <begin position="1"/>
        <end position="21"/>
    </location>
</feature>
<protein>
    <submittedName>
        <fullName evidence="3">Acid phosphatase</fullName>
    </submittedName>
</protein>
<evidence type="ECO:0000256" key="2">
    <source>
        <dbReference type="SAM" id="SignalP"/>
    </source>
</evidence>
<dbReference type="Gene3D" id="3.40.50.1000">
    <property type="entry name" value="HAD superfamily/HAD-like"/>
    <property type="match status" value="1"/>
</dbReference>
<gene>
    <name evidence="3" type="ORF">ABB34_05340</name>
</gene>
<dbReference type="PANTHER" id="PTHR31284:SF10">
    <property type="entry name" value="ACID PHOSPHATASE-LIKE PROTEIN"/>
    <property type="match status" value="1"/>
</dbReference>
<proteinExistence type="predicted"/>
<dbReference type="InterPro" id="IPR023214">
    <property type="entry name" value="HAD_sf"/>
</dbReference>
<sequence>MRRMSRLPTFSLLAAAMLSLAACTAPTQLTRGGPDVPAAVATSEAVPADDNLNAVLWVQRAQEYRALTTQTWRMAAATLDRALADPQWTALLPGEGAELQQPGLKPAVVVDVDETMLDNSPYQARLVLDGKSYKEESWAEWVAEKRARPVPGALEFARAANARGVTLIYISNRTDQMKADTLDNLRAAGFPVADDGVYLGMGVDVPGCTRPADDKGCRRIKVASQYRVLMQVGDQITDFGQPRSNDNADRDALLAGHPGWLGERWFMLPNPTYGGYESAAVGNRHGLSAAQRRAAKHAALEPAR</sequence>
<dbReference type="InterPro" id="IPR036412">
    <property type="entry name" value="HAD-like_sf"/>
</dbReference>
<dbReference type="SFLD" id="SFLDG01125">
    <property type="entry name" value="C1.1:_Acid_Phosphatase_Like"/>
    <property type="match status" value="1"/>
</dbReference>
<comment type="caution">
    <text evidence="3">The sequence shown here is derived from an EMBL/GenBank/DDBJ whole genome shotgun (WGS) entry which is preliminary data.</text>
</comment>
<dbReference type="Pfam" id="PF03767">
    <property type="entry name" value="Acid_phosphat_B"/>
    <property type="match status" value="1"/>
</dbReference>
<keyword evidence="4" id="KW-1185">Reference proteome</keyword>
<dbReference type="PATRIC" id="fig|659018.3.peg.979"/>
<dbReference type="InterPro" id="IPR006423">
    <property type="entry name" value="Lipo_e_P4"/>
</dbReference>
<dbReference type="SFLD" id="SFLDS00003">
    <property type="entry name" value="Haloacid_Dehalogenase"/>
    <property type="match status" value="1"/>
</dbReference>
<dbReference type="STRING" id="659018.ABB34_05340"/>
<dbReference type="EMBL" id="LDJP01000028">
    <property type="protein sequence ID" value="KRG87073.1"/>
    <property type="molecule type" value="Genomic_DNA"/>
</dbReference>
<dbReference type="AlphaFoldDB" id="A0A0R0E955"/>
<keyword evidence="1 2" id="KW-0732">Signal</keyword>
<dbReference type="SUPFAM" id="SSF56784">
    <property type="entry name" value="HAD-like"/>
    <property type="match status" value="1"/>
</dbReference>
<evidence type="ECO:0000256" key="1">
    <source>
        <dbReference type="ARBA" id="ARBA00022729"/>
    </source>
</evidence>
<dbReference type="Proteomes" id="UP000050940">
    <property type="component" value="Unassembled WGS sequence"/>
</dbReference>
<name>A0A0R0E955_9GAMM</name>
<dbReference type="InterPro" id="IPR005519">
    <property type="entry name" value="Acid_phosphat_B-like"/>
</dbReference>
<evidence type="ECO:0000313" key="4">
    <source>
        <dbReference type="Proteomes" id="UP000050940"/>
    </source>
</evidence>
<dbReference type="PANTHER" id="PTHR31284">
    <property type="entry name" value="ACID PHOSPHATASE-LIKE PROTEIN"/>
    <property type="match status" value="1"/>
</dbReference>
<dbReference type="PIRSF" id="PIRSF019271">
    <property type="entry name" value="Acid_Ptase_C"/>
    <property type="match status" value="1"/>
</dbReference>
<accession>A0A0R0E955</accession>
<dbReference type="GO" id="GO:0009279">
    <property type="term" value="C:cell outer membrane"/>
    <property type="evidence" value="ECO:0007669"/>
    <property type="project" value="InterPro"/>
</dbReference>
<reference evidence="3 4" key="1">
    <citation type="submission" date="2015-05" db="EMBL/GenBank/DDBJ databases">
        <title>Genome sequencing and analysis of members of genus Stenotrophomonas.</title>
        <authorList>
            <person name="Patil P.P."/>
            <person name="Midha S."/>
            <person name="Patil P.B."/>
        </authorList>
    </citation>
    <scope>NUCLEOTIDE SEQUENCE [LARGE SCALE GENOMIC DNA]</scope>
    <source>
        <strain evidence="3 4">JCM 16244</strain>
    </source>
</reference>
<dbReference type="CDD" id="cd07534">
    <property type="entry name" value="HAD_CAP"/>
    <property type="match status" value="1"/>
</dbReference>
<evidence type="ECO:0000313" key="3">
    <source>
        <dbReference type="EMBL" id="KRG87073.1"/>
    </source>
</evidence>
<feature type="chain" id="PRO_5006396842" evidence="2">
    <location>
        <begin position="22"/>
        <end position="304"/>
    </location>
</feature>